<dbReference type="EMBL" id="GGEC01090607">
    <property type="protein sequence ID" value="MBX71091.1"/>
    <property type="molecule type" value="Transcribed_RNA"/>
</dbReference>
<evidence type="ECO:0000256" key="1">
    <source>
        <dbReference type="SAM" id="Phobius"/>
    </source>
</evidence>
<organism evidence="2">
    <name type="scientific">Rhizophora mucronata</name>
    <name type="common">Asiatic mangrove</name>
    <dbReference type="NCBI Taxonomy" id="61149"/>
    <lineage>
        <taxon>Eukaryota</taxon>
        <taxon>Viridiplantae</taxon>
        <taxon>Streptophyta</taxon>
        <taxon>Embryophyta</taxon>
        <taxon>Tracheophyta</taxon>
        <taxon>Spermatophyta</taxon>
        <taxon>Magnoliopsida</taxon>
        <taxon>eudicotyledons</taxon>
        <taxon>Gunneridae</taxon>
        <taxon>Pentapetalae</taxon>
        <taxon>rosids</taxon>
        <taxon>fabids</taxon>
        <taxon>Malpighiales</taxon>
        <taxon>Rhizophoraceae</taxon>
        <taxon>Rhizophora</taxon>
    </lineage>
</organism>
<evidence type="ECO:0000313" key="2">
    <source>
        <dbReference type="EMBL" id="MBX71091.1"/>
    </source>
</evidence>
<feature type="transmembrane region" description="Helical" evidence="1">
    <location>
        <begin position="21"/>
        <end position="42"/>
    </location>
</feature>
<protein>
    <submittedName>
        <fullName evidence="2">Uncharacterized protein</fullName>
    </submittedName>
</protein>
<keyword evidence="1" id="KW-0812">Transmembrane</keyword>
<proteinExistence type="predicted"/>
<sequence>MKFQCLLSVGLELGILKLIKTLFELHFGSLFFVGFNVLHFIFGGVCGIPSLL</sequence>
<name>A0A2P2QW49_RHIMU</name>
<accession>A0A2P2QW49</accession>
<dbReference type="AlphaFoldDB" id="A0A2P2QW49"/>
<keyword evidence="1" id="KW-1133">Transmembrane helix</keyword>
<reference evidence="2" key="1">
    <citation type="submission" date="2018-02" db="EMBL/GenBank/DDBJ databases">
        <title>Rhizophora mucronata_Transcriptome.</title>
        <authorList>
            <person name="Meera S.P."/>
            <person name="Sreeshan A."/>
            <person name="Augustine A."/>
        </authorList>
    </citation>
    <scope>NUCLEOTIDE SEQUENCE</scope>
    <source>
        <tissue evidence="2">Leaf</tissue>
    </source>
</reference>
<keyword evidence="1" id="KW-0472">Membrane</keyword>